<dbReference type="Gene3D" id="3.40.630.30">
    <property type="match status" value="1"/>
</dbReference>
<dbReference type="GO" id="GO:0016747">
    <property type="term" value="F:acyltransferase activity, transferring groups other than amino-acyl groups"/>
    <property type="evidence" value="ECO:0007669"/>
    <property type="project" value="InterPro"/>
</dbReference>
<reference evidence="2 3" key="1">
    <citation type="submission" date="2018-06" db="EMBL/GenBank/DDBJ databases">
        <title>Noncontiguous genome sequence of Ruminococcaceae bacterium ASD2818.</title>
        <authorList>
            <person name="Chaplin A.V."/>
            <person name="Sokolova S.R."/>
            <person name="Kochetkova T.O."/>
            <person name="Goltsov A.Y."/>
            <person name="Trofimov D.Y."/>
            <person name="Efimov B.A."/>
        </authorList>
    </citation>
    <scope>NUCLEOTIDE SEQUENCE [LARGE SCALE GENOMIC DNA]</scope>
    <source>
        <strain evidence="2 3">ASD2818</strain>
    </source>
</reference>
<proteinExistence type="predicted"/>
<protein>
    <recommendedName>
        <fullName evidence="1">N-acetyltransferase domain-containing protein</fullName>
    </recommendedName>
</protein>
<evidence type="ECO:0000313" key="2">
    <source>
        <dbReference type="EMBL" id="RAQ29224.1"/>
    </source>
</evidence>
<dbReference type="InterPro" id="IPR016181">
    <property type="entry name" value="Acyl_CoA_acyltransferase"/>
</dbReference>
<dbReference type="AlphaFoldDB" id="A0A328UGX5"/>
<comment type="caution">
    <text evidence="2">The sequence shown here is derived from an EMBL/GenBank/DDBJ whole genome shotgun (WGS) entry which is preliminary data.</text>
</comment>
<dbReference type="Pfam" id="PF00583">
    <property type="entry name" value="Acetyltransf_1"/>
    <property type="match status" value="1"/>
</dbReference>
<dbReference type="Proteomes" id="UP000249377">
    <property type="component" value="Unassembled WGS sequence"/>
</dbReference>
<dbReference type="CDD" id="cd04301">
    <property type="entry name" value="NAT_SF"/>
    <property type="match status" value="1"/>
</dbReference>
<gene>
    <name evidence="2" type="ORF">DPQ25_06970</name>
</gene>
<dbReference type="InterPro" id="IPR000182">
    <property type="entry name" value="GNAT_dom"/>
</dbReference>
<evidence type="ECO:0000313" key="3">
    <source>
        <dbReference type="Proteomes" id="UP000249377"/>
    </source>
</evidence>
<feature type="domain" description="N-acetyltransferase" evidence="1">
    <location>
        <begin position="10"/>
        <end position="72"/>
    </location>
</feature>
<dbReference type="SUPFAM" id="SSF55729">
    <property type="entry name" value="Acyl-CoA N-acyltransferases (Nat)"/>
    <property type="match status" value="1"/>
</dbReference>
<keyword evidence="3" id="KW-1185">Reference proteome</keyword>
<dbReference type="EMBL" id="QLYR01000003">
    <property type="protein sequence ID" value="RAQ29224.1"/>
    <property type="molecule type" value="Genomic_DNA"/>
</dbReference>
<accession>A0A328UGX5</accession>
<organism evidence="2 3">
    <name type="scientific">Hydrogeniiclostridium mannosilyticum</name>
    <dbReference type="NCBI Taxonomy" id="2764322"/>
    <lineage>
        <taxon>Bacteria</taxon>
        <taxon>Bacillati</taxon>
        <taxon>Bacillota</taxon>
        <taxon>Clostridia</taxon>
        <taxon>Eubacteriales</taxon>
        <taxon>Acutalibacteraceae</taxon>
        <taxon>Hydrogeniiclostridium</taxon>
    </lineage>
</organism>
<name>A0A328UGX5_9FIRM</name>
<sequence length="126" mass="14616">MVPLPLFGQYWSEAGRHPCFIIVDHKLAGFVLINRHGACDRPVNWSVAELFVSYPYRRKGVATIIMERIFKLHQGFWHIKYHPKNAANKIFWNKLVRSVSNGCYEIVEGNECYFDGTASQVLIFKI</sequence>
<dbReference type="RefSeq" id="WP_112332455.1">
    <property type="nucleotide sequence ID" value="NZ_QLYR01000003.1"/>
</dbReference>
<evidence type="ECO:0000259" key="1">
    <source>
        <dbReference type="Pfam" id="PF00583"/>
    </source>
</evidence>